<dbReference type="FunFam" id="1.10.287.950:FF:000001">
    <property type="entry name" value="Methyl-accepting chemotaxis sensory transducer"/>
    <property type="match status" value="1"/>
</dbReference>
<keyword evidence="6" id="KW-0812">Transmembrane</keyword>
<sequence length="571" mass="61038">MRLSIKVKLATAFLLVLLVSSAGQITALTDMTRIRSALDDLVQNKSAQLNLVHEMVAQQLRIQREVRNFLLSRTKDERAAIEQRLKLASETSASSLAQLRDMATGNTALLDTFAEKEARLVDLNTKAINMARMGLGYEAFKIVISDGRTDWLEMEGALNAILTERVKDLAQASQAAEREQENARTVILVSFAANLLLITAAAGWIMVTISRGLTRALSLSERVARGDLSHTEPLNGNDEITDLLRALNAMVDRLRLVVSDVAASSRNVAAGAEEMSTTAEELSRGASEQAGSTLEASSSMEEMTANIRQAAQAASDTEAKARKAAADARDSGTTVIEAVDAVRTISEKIGVVQEIARQTDLLALNAAVEAARAGEHGRGFAVVAAEVRKLAERSQTAASEISVLSDSTLRSAQAAGGKLQNLVPDIEETARLVLDISTAAQEQSAGASQVNTAIQQLDRITQVNSSASEQLSSTAGQLASQAEQLQDAIAFFQVSDQSSGSTAAEWEAARTAPAELPTVTQPRQNGPEVQKGRSKISPATRTRGGFIFDLASGQDDLDESFQRRAAPERNE</sequence>
<comment type="similarity">
    <text evidence="3">Belongs to the methyl-accepting chemotaxis (MCP) protein family.</text>
</comment>
<dbReference type="OrthoDB" id="9814362at2"/>
<dbReference type="InterPro" id="IPR051310">
    <property type="entry name" value="MCP_chemotaxis"/>
</dbReference>
<dbReference type="AlphaFoldDB" id="A0A285D6L4"/>
<comment type="subcellular location">
    <subcellularLocation>
        <location evidence="1">Membrane</location>
    </subcellularLocation>
</comment>
<keyword evidence="7" id="KW-0732">Signal</keyword>
<accession>A0A285D6L4</accession>
<dbReference type="GO" id="GO:0007165">
    <property type="term" value="P:signal transduction"/>
    <property type="evidence" value="ECO:0007669"/>
    <property type="project" value="UniProtKB-KW"/>
</dbReference>
<evidence type="ECO:0000256" key="1">
    <source>
        <dbReference type="ARBA" id="ARBA00004370"/>
    </source>
</evidence>
<dbReference type="Pfam" id="PF00672">
    <property type="entry name" value="HAMP"/>
    <property type="match status" value="1"/>
</dbReference>
<feature type="domain" description="HAMP" evidence="9">
    <location>
        <begin position="207"/>
        <end position="259"/>
    </location>
</feature>
<dbReference type="SMART" id="SM00283">
    <property type="entry name" value="MA"/>
    <property type="match status" value="1"/>
</dbReference>
<dbReference type="GO" id="GO:0004888">
    <property type="term" value="F:transmembrane signaling receptor activity"/>
    <property type="evidence" value="ECO:0007669"/>
    <property type="project" value="InterPro"/>
</dbReference>
<feature type="transmembrane region" description="Helical" evidence="6">
    <location>
        <begin position="186"/>
        <end position="207"/>
    </location>
</feature>
<dbReference type="PRINTS" id="PR00260">
    <property type="entry name" value="CHEMTRNSDUCR"/>
</dbReference>
<reference evidence="11" key="1">
    <citation type="submission" date="2017-08" db="EMBL/GenBank/DDBJ databases">
        <authorList>
            <person name="Varghese N."/>
            <person name="Submissions S."/>
        </authorList>
    </citation>
    <scope>NUCLEOTIDE SEQUENCE [LARGE SCALE GENOMIC DNA]</scope>
    <source>
        <strain evidence="11">JA234</strain>
    </source>
</reference>
<dbReference type="InterPro" id="IPR003660">
    <property type="entry name" value="HAMP_dom"/>
</dbReference>
<dbReference type="InterPro" id="IPR024478">
    <property type="entry name" value="HlyB_4HB_MCP"/>
</dbReference>
<dbReference type="InterPro" id="IPR004089">
    <property type="entry name" value="MCPsignal_dom"/>
</dbReference>
<dbReference type="InterPro" id="IPR004090">
    <property type="entry name" value="Chemotax_Me-accpt_rcpt"/>
</dbReference>
<dbReference type="Gene3D" id="1.10.287.950">
    <property type="entry name" value="Methyl-accepting chemotaxis protein"/>
    <property type="match status" value="1"/>
</dbReference>
<keyword evidence="4" id="KW-0807">Transducer</keyword>
<evidence type="ECO:0000256" key="6">
    <source>
        <dbReference type="SAM" id="Phobius"/>
    </source>
</evidence>
<evidence type="ECO:0000313" key="11">
    <source>
        <dbReference type="Proteomes" id="UP000219467"/>
    </source>
</evidence>
<dbReference type="Pfam" id="PF00015">
    <property type="entry name" value="MCPsignal"/>
    <property type="match status" value="1"/>
</dbReference>
<dbReference type="Proteomes" id="UP000219467">
    <property type="component" value="Unassembled WGS sequence"/>
</dbReference>
<evidence type="ECO:0000256" key="5">
    <source>
        <dbReference type="SAM" id="MobiDB-lite"/>
    </source>
</evidence>
<organism evidence="10 11">
    <name type="scientific">Cereibacter ovatus</name>
    <dbReference type="NCBI Taxonomy" id="439529"/>
    <lineage>
        <taxon>Bacteria</taxon>
        <taxon>Pseudomonadati</taxon>
        <taxon>Pseudomonadota</taxon>
        <taxon>Alphaproteobacteria</taxon>
        <taxon>Rhodobacterales</taxon>
        <taxon>Paracoccaceae</taxon>
        <taxon>Cereibacter</taxon>
    </lineage>
</organism>
<feature type="signal peptide" evidence="7">
    <location>
        <begin position="1"/>
        <end position="22"/>
    </location>
</feature>
<feature type="chain" id="PRO_5012854635" evidence="7">
    <location>
        <begin position="23"/>
        <end position="571"/>
    </location>
</feature>
<protein>
    <submittedName>
        <fullName evidence="10">Methyl-accepting chemotaxis protein</fullName>
    </submittedName>
</protein>
<evidence type="ECO:0000259" key="8">
    <source>
        <dbReference type="PROSITE" id="PS50111"/>
    </source>
</evidence>
<dbReference type="EMBL" id="OAOQ01000027">
    <property type="protein sequence ID" value="SNX74888.1"/>
    <property type="molecule type" value="Genomic_DNA"/>
</dbReference>
<keyword evidence="2" id="KW-0145">Chemotaxis</keyword>
<dbReference type="CDD" id="cd06225">
    <property type="entry name" value="HAMP"/>
    <property type="match status" value="1"/>
</dbReference>
<dbReference type="PROSITE" id="PS50111">
    <property type="entry name" value="CHEMOTAXIS_TRANSDUC_2"/>
    <property type="match status" value="1"/>
</dbReference>
<keyword evidence="6" id="KW-1133">Transmembrane helix</keyword>
<feature type="domain" description="Methyl-accepting transducer" evidence="8">
    <location>
        <begin position="264"/>
        <end position="479"/>
    </location>
</feature>
<dbReference type="PROSITE" id="PS50885">
    <property type="entry name" value="HAMP"/>
    <property type="match status" value="1"/>
</dbReference>
<dbReference type="SUPFAM" id="SSF58104">
    <property type="entry name" value="Methyl-accepting chemotaxis protein (MCP) signaling domain"/>
    <property type="match status" value="1"/>
</dbReference>
<name>A0A285D6L4_9RHOB</name>
<keyword evidence="11" id="KW-1185">Reference proteome</keyword>
<dbReference type="RefSeq" id="WP_097031872.1">
    <property type="nucleotide sequence ID" value="NZ_OAOQ01000027.1"/>
</dbReference>
<proteinExistence type="inferred from homology"/>
<dbReference type="PANTHER" id="PTHR43531:SF11">
    <property type="entry name" value="METHYL-ACCEPTING CHEMOTAXIS PROTEIN 3"/>
    <property type="match status" value="1"/>
</dbReference>
<evidence type="ECO:0000259" key="9">
    <source>
        <dbReference type="PROSITE" id="PS50885"/>
    </source>
</evidence>
<feature type="compositionally biased region" description="Low complexity" evidence="5">
    <location>
        <begin position="503"/>
        <end position="515"/>
    </location>
</feature>
<keyword evidence="6" id="KW-0472">Membrane</keyword>
<dbReference type="GO" id="GO:0006935">
    <property type="term" value="P:chemotaxis"/>
    <property type="evidence" value="ECO:0007669"/>
    <property type="project" value="UniProtKB-KW"/>
</dbReference>
<evidence type="ECO:0000256" key="2">
    <source>
        <dbReference type="ARBA" id="ARBA00022500"/>
    </source>
</evidence>
<evidence type="ECO:0000256" key="4">
    <source>
        <dbReference type="PROSITE-ProRule" id="PRU00284"/>
    </source>
</evidence>
<feature type="compositionally biased region" description="Basic and acidic residues" evidence="5">
    <location>
        <begin position="560"/>
        <end position="571"/>
    </location>
</feature>
<feature type="region of interest" description="Disordered" evidence="5">
    <location>
        <begin position="502"/>
        <end position="571"/>
    </location>
</feature>
<feature type="region of interest" description="Disordered" evidence="5">
    <location>
        <begin position="269"/>
        <end position="297"/>
    </location>
</feature>
<evidence type="ECO:0000256" key="7">
    <source>
        <dbReference type="SAM" id="SignalP"/>
    </source>
</evidence>
<dbReference type="SMART" id="SM00304">
    <property type="entry name" value="HAMP"/>
    <property type="match status" value="1"/>
</dbReference>
<evidence type="ECO:0000313" key="10">
    <source>
        <dbReference type="EMBL" id="SNX74888.1"/>
    </source>
</evidence>
<evidence type="ECO:0000256" key="3">
    <source>
        <dbReference type="ARBA" id="ARBA00029447"/>
    </source>
</evidence>
<dbReference type="PANTHER" id="PTHR43531">
    <property type="entry name" value="PROTEIN ICFG"/>
    <property type="match status" value="1"/>
</dbReference>
<gene>
    <name evidence="10" type="ORF">SAMN05878503_12729</name>
</gene>
<dbReference type="GO" id="GO:0005886">
    <property type="term" value="C:plasma membrane"/>
    <property type="evidence" value="ECO:0007669"/>
    <property type="project" value="TreeGrafter"/>
</dbReference>
<dbReference type="Pfam" id="PF12729">
    <property type="entry name" value="4HB_MCP_1"/>
    <property type="match status" value="1"/>
</dbReference>